<evidence type="ECO:0008006" key="4">
    <source>
        <dbReference type="Google" id="ProtNLM"/>
    </source>
</evidence>
<dbReference type="EMBL" id="JAVRRA010000077">
    <property type="protein sequence ID" value="KAK5294140.1"/>
    <property type="molecule type" value="Genomic_DNA"/>
</dbReference>
<comment type="caution">
    <text evidence="2">The sequence shown here is derived from an EMBL/GenBank/DDBJ whole genome shotgun (WGS) entry which is preliminary data.</text>
</comment>
<keyword evidence="1" id="KW-0732">Signal</keyword>
<evidence type="ECO:0000313" key="3">
    <source>
        <dbReference type="Proteomes" id="UP001357485"/>
    </source>
</evidence>
<evidence type="ECO:0000313" key="2">
    <source>
        <dbReference type="EMBL" id="KAK5294140.1"/>
    </source>
</evidence>
<name>A0ABR0M857_9PEZI</name>
<dbReference type="PANTHER" id="PTHR36578:SF1">
    <property type="entry name" value="APPLE DOMAIN-CONTAINING PROTEIN"/>
    <property type="match status" value="1"/>
</dbReference>
<feature type="signal peptide" evidence="1">
    <location>
        <begin position="1"/>
        <end position="21"/>
    </location>
</feature>
<evidence type="ECO:0000256" key="1">
    <source>
        <dbReference type="SAM" id="SignalP"/>
    </source>
</evidence>
<dbReference type="PANTHER" id="PTHR36578">
    <property type="entry name" value="CHROMOSOME 15, WHOLE GENOME SHOTGUN SEQUENCE"/>
    <property type="match status" value="1"/>
</dbReference>
<proteinExistence type="predicted"/>
<feature type="chain" id="PRO_5046222819" description="Apple domain-containing protein" evidence="1">
    <location>
        <begin position="22"/>
        <end position="553"/>
    </location>
</feature>
<dbReference type="Proteomes" id="UP001357485">
    <property type="component" value="Unassembled WGS sequence"/>
</dbReference>
<accession>A0ABR0M857</accession>
<protein>
    <recommendedName>
        <fullName evidence="4">Apple domain-containing protein</fullName>
    </recommendedName>
</protein>
<keyword evidence="3" id="KW-1185">Reference proteome</keyword>
<sequence>MLRYSATAALAALLLLQPARAQNNDAVSAIVFNAANLPSSSVLGPPVGTISAGVPVDTAAALSSAVNAVTTAPVTDSPTTFVTVTSTSVAPTKTPISFVIPGSDPSVTPVVAKRDSSNVLERRDLTYPIDTRNYPVPSGYEPSFFSLQGSTQAAGYLTYRTLKAYDPSACATFCNSVKTCQFFNIYYEKDPDANNNPIDIIKCSLYSMPQSSKTATNMGSNGYTALAAPVSPKGYTMDILNAGINAPIYDKTGQGTFIQPVYLNSYDPQACAAACDAQTVYDKATSSDGCHFSACVYANMYILSDNGVPKTVVCALYTQYWGSQYAVNTGYYSGNDEYTVSNSIGLTNTTAATIYPQLCPKTAPKILGSASLKSTPAVSLLSGMYFGAFDKTAVGSPVYTSFDKSGSDHLAFYAVPQSVLPATSSCSSHGYIYHVESGLCLTQTQTQPTYPIFQESQTTLQPCDISSQAPPQSQNYCVDAHAIINGRSAYAPYFCMTFTGDTSGADLTTQRYYTSSIEFRSRAAQYSGSTYGSYFVEGDGGCLMLQFPSSFTG</sequence>
<reference evidence="2 3" key="1">
    <citation type="submission" date="2023-08" db="EMBL/GenBank/DDBJ databases">
        <title>Black Yeasts Isolated from many extreme environments.</title>
        <authorList>
            <person name="Coleine C."/>
            <person name="Stajich J.E."/>
            <person name="Selbmann L."/>
        </authorList>
    </citation>
    <scope>NUCLEOTIDE SEQUENCE [LARGE SCALE GENOMIC DNA]</scope>
    <source>
        <strain evidence="2 3">CCFEE 536</strain>
    </source>
</reference>
<gene>
    <name evidence="2" type="ORF">LTR16_001448</name>
</gene>
<organism evidence="2 3">
    <name type="scientific">Cryomyces antarcticus</name>
    <dbReference type="NCBI Taxonomy" id="329879"/>
    <lineage>
        <taxon>Eukaryota</taxon>
        <taxon>Fungi</taxon>
        <taxon>Dikarya</taxon>
        <taxon>Ascomycota</taxon>
        <taxon>Pezizomycotina</taxon>
        <taxon>Dothideomycetes</taxon>
        <taxon>Dothideomycetes incertae sedis</taxon>
        <taxon>Cryomyces</taxon>
    </lineage>
</organism>